<dbReference type="AlphaFoldDB" id="A0A9P4K018"/>
<organism evidence="2 3">
    <name type="scientific">Lojkania enalia</name>
    <dbReference type="NCBI Taxonomy" id="147567"/>
    <lineage>
        <taxon>Eukaryota</taxon>
        <taxon>Fungi</taxon>
        <taxon>Dikarya</taxon>
        <taxon>Ascomycota</taxon>
        <taxon>Pezizomycotina</taxon>
        <taxon>Dothideomycetes</taxon>
        <taxon>Pleosporomycetidae</taxon>
        <taxon>Pleosporales</taxon>
        <taxon>Pleosporales incertae sedis</taxon>
        <taxon>Lojkania</taxon>
    </lineage>
</organism>
<dbReference type="PROSITE" id="PS51186">
    <property type="entry name" value="GNAT"/>
    <property type="match status" value="1"/>
</dbReference>
<dbReference type="Proteomes" id="UP000800093">
    <property type="component" value="Unassembled WGS sequence"/>
</dbReference>
<dbReference type="PANTHER" id="PTHR42791">
    <property type="entry name" value="GNAT FAMILY ACETYLTRANSFERASE"/>
    <property type="match status" value="1"/>
</dbReference>
<dbReference type="InterPro" id="IPR016181">
    <property type="entry name" value="Acyl_CoA_acyltransferase"/>
</dbReference>
<protein>
    <submittedName>
        <fullName evidence="2">Acyl-CoA N-acyltransferase</fullName>
    </submittedName>
</protein>
<dbReference type="GO" id="GO:0016747">
    <property type="term" value="F:acyltransferase activity, transferring groups other than amino-acyl groups"/>
    <property type="evidence" value="ECO:0007669"/>
    <property type="project" value="InterPro"/>
</dbReference>
<dbReference type="OrthoDB" id="2115692at2759"/>
<gene>
    <name evidence="2" type="ORF">CC78DRAFT_573017</name>
</gene>
<name>A0A9P4K018_9PLEO</name>
<feature type="domain" description="N-acetyltransferase" evidence="1">
    <location>
        <begin position="108"/>
        <end position="247"/>
    </location>
</feature>
<evidence type="ECO:0000313" key="3">
    <source>
        <dbReference type="Proteomes" id="UP000800093"/>
    </source>
</evidence>
<dbReference type="SUPFAM" id="SSF55729">
    <property type="entry name" value="Acyl-CoA N-acyltransferases (Nat)"/>
    <property type="match status" value="1"/>
</dbReference>
<keyword evidence="3" id="KW-1185">Reference proteome</keyword>
<proteinExistence type="predicted"/>
<evidence type="ECO:0000259" key="1">
    <source>
        <dbReference type="PROSITE" id="PS51186"/>
    </source>
</evidence>
<reference evidence="3" key="1">
    <citation type="journal article" date="2020" name="Stud. Mycol.">
        <title>101 Dothideomycetes genomes: A test case for predicting lifestyles and emergence of pathogens.</title>
        <authorList>
            <person name="Haridas S."/>
            <person name="Albert R."/>
            <person name="Binder M."/>
            <person name="Bloem J."/>
            <person name="LaButti K."/>
            <person name="Salamov A."/>
            <person name="Andreopoulos B."/>
            <person name="Baker S."/>
            <person name="Barry K."/>
            <person name="Bills G."/>
            <person name="Bluhm B."/>
            <person name="Cannon C."/>
            <person name="Castanera R."/>
            <person name="Culley D."/>
            <person name="Daum C."/>
            <person name="Ezra D."/>
            <person name="Gonzalez J."/>
            <person name="Henrissat B."/>
            <person name="Kuo A."/>
            <person name="Liang C."/>
            <person name="Lipzen A."/>
            <person name="Lutzoni F."/>
            <person name="Magnuson J."/>
            <person name="Mondo S."/>
            <person name="Nolan M."/>
            <person name="Ohm R."/>
            <person name="Pangilinan J."/>
            <person name="Park H.-J."/>
            <person name="Ramirez L."/>
            <person name="Alfaro M."/>
            <person name="Sun H."/>
            <person name="Tritt A."/>
            <person name="Yoshinaga Y."/>
            <person name="Zwiers L.-H."/>
            <person name="Turgeon B."/>
            <person name="Goodwin S."/>
            <person name="Spatafora J."/>
            <person name="Crous P."/>
            <person name="Grigoriev I."/>
        </authorList>
    </citation>
    <scope>NUCLEOTIDE SEQUENCE [LARGE SCALE GENOMIC DNA]</scope>
    <source>
        <strain evidence="3">CBS 304.66</strain>
    </source>
</reference>
<dbReference type="Pfam" id="PF13508">
    <property type="entry name" value="Acetyltransf_7"/>
    <property type="match status" value="1"/>
</dbReference>
<dbReference type="Gene3D" id="3.40.630.30">
    <property type="match status" value="1"/>
</dbReference>
<accession>A0A9P4K018</accession>
<comment type="caution">
    <text evidence="2">The sequence shown here is derived from an EMBL/GenBank/DDBJ whole genome shotgun (WGS) entry which is preliminary data.</text>
</comment>
<dbReference type="InterPro" id="IPR000182">
    <property type="entry name" value="GNAT_dom"/>
</dbReference>
<dbReference type="EMBL" id="ML986882">
    <property type="protein sequence ID" value="KAF2257665.1"/>
    <property type="molecule type" value="Genomic_DNA"/>
</dbReference>
<dbReference type="CDD" id="cd04301">
    <property type="entry name" value="NAT_SF"/>
    <property type="match status" value="1"/>
</dbReference>
<dbReference type="PANTHER" id="PTHR42791:SF16">
    <property type="entry name" value="N-ACETYLTRANSFERASE DOMAIN-CONTAINING PROTEIN"/>
    <property type="match status" value="1"/>
</dbReference>
<evidence type="ECO:0000313" key="2">
    <source>
        <dbReference type="EMBL" id="KAF2257665.1"/>
    </source>
</evidence>
<sequence>MASDPSNNVSTKQFSIRPATYSELSTIANILTKAFWNDELFGNIIHPNRNVFPEDNDLYWLRRARVNWWDWSHVYLVSVIRDRDRAEGEAVIAGVAVWQRIGTLKKDMALNIFDPRRLAKPLAKVATDLQARIWPNRAADPGNEDIIERSYHYLDHMWTGKRADSWYLECLGVHPNFQRQGHGRALVRWGFQQAEMEGVSVSVISGDGKEEFYRRCGFETQDGWSGMGEGNPLRIAPGGLIYWKDVEYDAEGDIESK</sequence>
<dbReference type="InterPro" id="IPR052523">
    <property type="entry name" value="Trichothecene_AcTrans"/>
</dbReference>